<name>A0A5B7JMF7_PORTR</name>
<keyword evidence="2" id="KW-1185">Reference proteome</keyword>
<comment type="caution">
    <text evidence="1">The sequence shown here is derived from an EMBL/GenBank/DDBJ whole genome shotgun (WGS) entry which is preliminary data.</text>
</comment>
<dbReference type="Proteomes" id="UP000324222">
    <property type="component" value="Unassembled WGS sequence"/>
</dbReference>
<gene>
    <name evidence="1" type="ORF">E2C01_094557</name>
</gene>
<evidence type="ECO:0000313" key="1">
    <source>
        <dbReference type="EMBL" id="MPC99161.1"/>
    </source>
</evidence>
<organism evidence="1 2">
    <name type="scientific">Portunus trituberculatus</name>
    <name type="common">Swimming crab</name>
    <name type="synonym">Neptunus trituberculatus</name>
    <dbReference type="NCBI Taxonomy" id="210409"/>
    <lineage>
        <taxon>Eukaryota</taxon>
        <taxon>Metazoa</taxon>
        <taxon>Ecdysozoa</taxon>
        <taxon>Arthropoda</taxon>
        <taxon>Crustacea</taxon>
        <taxon>Multicrustacea</taxon>
        <taxon>Malacostraca</taxon>
        <taxon>Eumalacostraca</taxon>
        <taxon>Eucarida</taxon>
        <taxon>Decapoda</taxon>
        <taxon>Pleocyemata</taxon>
        <taxon>Brachyura</taxon>
        <taxon>Eubrachyura</taxon>
        <taxon>Portunoidea</taxon>
        <taxon>Portunidae</taxon>
        <taxon>Portuninae</taxon>
        <taxon>Portunus</taxon>
    </lineage>
</organism>
<reference evidence="1 2" key="1">
    <citation type="submission" date="2019-05" db="EMBL/GenBank/DDBJ databases">
        <title>Another draft genome of Portunus trituberculatus and its Hox gene families provides insights of decapod evolution.</title>
        <authorList>
            <person name="Jeong J.-H."/>
            <person name="Song I."/>
            <person name="Kim S."/>
            <person name="Choi T."/>
            <person name="Kim D."/>
            <person name="Ryu S."/>
            <person name="Kim W."/>
        </authorList>
    </citation>
    <scope>NUCLEOTIDE SEQUENCE [LARGE SCALE GENOMIC DNA]</scope>
    <source>
        <tissue evidence="1">Muscle</tissue>
    </source>
</reference>
<dbReference type="AlphaFoldDB" id="A0A5B7JMF7"/>
<dbReference type="EMBL" id="VSRR010117200">
    <property type="protein sequence ID" value="MPC99161.1"/>
    <property type="molecule type" value="Genomic_DNA"/>
</dbReference>
<protein>
    <submittedName>
        <fullName evidence="1">Uncharacterized protein</fullName>
    </submittedName>
</protein>
<sequence>MLLIRRLSVTLTLSPWQQEDTDKARSLALSWCRVISNLKALTFTANASNASSPSSSPFLLLFLSLLSSYSIVYHLRSPYTRFFTSPTFQRRLTPLLWNFT</sequence>
<evidence type="ECO:0000313" key="2">
    <source>
        <dbReference type="Proteomes" id="UP000324222"/>
    </source>
</evidence>
<accession>A0A5B7JMF7</accession>
<proteinExistence type="predicted"/>